<reference evidence="3" key="1">
    <citation type="journal article" date="2018" name="Int. J. Syst. Evol. Microbiol.">
        <title>Neptunicella marina gen. nov., sp. nov., isolated from surface seawater.</title>
        <authorList>
            <person name="Liu X."/>
            <person name="Lai Q."/>
            <person name="Du Y."/>
            <person name="Zhang X."/>
            <person name="Liu Z."/>
            <person name="Sun F."/>
            <person name="Shao Z."/>
        </authorList>
    </citation>
    <scope>NUCLEOTIDE SEQUENCE</scope>
    <source>
        <strain evidence="3">S27-2</strain>
    </source>
</reference>
<dbReference type="EMBL" id="JACNEP010000007">
    <property type="protein sequence ID" value="MBC3766307.1"/>
    <property type="molecule type" value="Genomic_DNA"/>
</dbReference>
<name>A0A8J6IUT3_9ALTE</name>
<evidence type="ECO:0000256" key="2">
    <source>
        <dbReference type="SAM" id="Phobius"/>
    </source>
</evidence>
<evidence type="ECO:0000313" key="3">
    <source>
        <dbReference type="EMBL" id="MBC3766307.1"/>
    </source>
</evidence>
<organism evidence="3 4">
    <name type="scientific">Neptunicella marina</name>
    <dbReference type="NCBI Taxonomy" id="2125989"/>
    <lineage>
        <taxon>Bacteria</taxon>
        <taxon>Pseudomonadati</taxon>
        <taxon>Pseudomonadota</taxon>
        <taxon>Gammaproteobacteria</taxon>
        <taxon>Alteromonadales</taxon>
        <taxon>Alteromonadaceae</taxon>
        <taxon>Neptunicella</taxon>
    </lineage>
</organism>
<sequence length="584" mass="65685">MIRFLRWQGLIIFIAICALIAAVTELFLDSWISWSVSKSVSNITGAEVNIANVEHSFSPLGISLSDIQLTDAAQPENNSVQIAQLGAHISFTDLLYNRIIIDDLTATGVMFNQNRDKKGEVYRSAKTSHNELPPDEDNRSKEMDAAALLAKAPLKTDDAVKTLQQRFEQNQTELKQQYKTLPDKEKLKQYQQRIKSLSETDFKNTQELAKATAEFNQLKTEIKQDKQKFSDFRNQVEQTKAQLNQDINQLKQAKDQDYALIKGMVTGNLDAYADATEMIFGDTAHRWRKPVMTAIELVGPLLEKKQQEQKQQREDQGRWFAFDGSSDMPQFLIKKSDIDITFKNQRVKVNVTDITTDHARLGRPTLFDATASHSDLWENLSVHGQFKLLGGELDAWQNWQITQLSLPAETLSSQEKLTALLNKGKLTSNGQLNVTKGKLDGNTTIKLDQLSIEASGQNNITNIIANALNSLNTLTINATLRGDVINPDVSLTSDLDKQLAANTASILPDNIKQKLNKVSALLDDKSQQGQASQQQDWQQWLSRDSDAESAESQLEQLLKTKLNNLLDKEKDKLKEKLKNKLFGN</sequence>
<feature type="transmembrane region" description="Helical" evidence="2">
    <location>
        <begin position="7"/>
        <end position="28"/>
    </location>
</feature>
<dbReference type="AlphaFoldDB" id="A0A8J6IUT3"/>
<comment type="caution">
    <text evidence="3">The sequence shown here is derived from an EMBL/GenBank/DDBJ whole genome shotgun (WGS) entry which is preliminary data.</text>
</comment>
<keyword evidence="2" id="KW-0812">Transmembrane</keyword>
<proteinExistence type="predicted"/>
<accession>A0A8J6IUT3</accession>
<evidence type="ECO:0000313" key="4">
    <source>
        <dbReference type="Proteomes" id="UP000601768"/>
    </source>
</evidence>
<gene>
    <name evidence="3" type="ORF">H8B19_10480</name>
</gene>
<keyword evidence="1" id="KW-0175">Coiled coil</keyword>
<dbReference type="NCBIfam" id="TIGR03545">
    <property type="entry name" value="TIGR03545 family protein"/>
    <property type="match status" value="1"/>
</dbReference>
<keyword evidence="4" id="KW-1185">Reference proteome</keyword>
<evidence type="ECO:0000256" key="1">
    <source>
        <dbReference type="SAM" id="Coils"/>
    </source>
</evidence>
<feature type="coiled-coil region" evidence="1">
    <location>
        <begin position="208"/>
        <end position="256"/>
    </location>
</feature>
<reference evidence="3" key="2">
    <citation type="submission" date="2020-08" db="EMBL/GenBank/DDBJ databases">
        <authorList>
            <person name="Lai Q."/>
        </authorList>
    </citation>
    <scope>NUCLEOTIDE SEQUENCE</scope>
    <source>
        <strain evidence="3">S27-2</strain>
    </source>
</reference>
<dbReference type="InterPro" id="IPR019934">
    <property type="entry name" value="CHP03545"/>
</dbReference>
<dbReference type="Proteomes" id="UP000601768">
    <property type="component" value="Unassembled WGS sequence"/>
</dbReference>
<keyword evidence="2" id="KW-1133">Transmembrane helix</keyword>
<keyword evidence="2" id="KW-0472">Membrane</keyword>
<dbReference type="RefSeq" id="WP_186506835.1">
    <property type="nucleotide sequence ID" value="NZ_JACNEP010000007.1"/>
</dbReference>
<protein>
    <submittedName>
        <fullName evidence="3">TIGR03545 family protein</fullName>
    </submittedName>
</protein>